<dbReference type="OrthoDB" id="273614at2"/>
<dbReference type="GO" id="GO:0008080">
    <property type="term" value="F:N-acetyltransferase activity"/>
    <property type="evidence" value="ECO:0007669"/>
    <property type="project" value="InterPro"/>
</dbReference>
<evidence type="ECO:0000256" key="2">
    <source>
        <dbReference type="ARBA" id="ARBA00023315"/>
    </source>
</evidence>
<feature type="domain" description="N-acetyltransferase" evidence="3">
    <location>
        <begin position="6"/>
        <end position="141"/>
    </location>
</feature>
<dbReference type="InterPro" id="IPR045039">
    <property type="entry name" value="NSI-like"/>
</dbReference>
<keyword evidence="5" id="KW-1185">Reference proteome</keyword>
<evidence type="ECO:0000256" key="1">
    <source>
        <dbReference type="ARBA" id="ARBA00022679"/>
    </source>
</evidence>
<keyword evidence="2" id="KW-0012">Acyltransferase</keyword>
<name>A0A5B7TTC4_9FLAO</name>
<organism evidence="4 5">
    <name type="scientific">Aureibaculum algae</name>
    <dbReference type="NCBI Taxonomy" id="2584122"/>
    <lineage>
        <taxon>Bacteria</taxon>
        <taxon>Pseudomonadati</taxon>
        <taxon>Bacteroidota</taxon>
        <taxon>Flavobacteriia</taxon>
        <taxon>Flavobacteriales</taxon>
        <taxon>Flavobacteriaceae</taxon>
        <taxon>Aureibaculum</taxon>
    </lineage>
</organism>
<dbReference type="PANTHER" id="PTHR43626">
    <property type="entry name" value="ACYL-COA N-ACYLTRANSFERASE"/>
    <property type="match status" value="1"/>
</dbReference>
<evidence type="ECO:0000313" key="4">
    <source>
        <dbReference type="EMBL" id="QCX38237.1"/>
    </source>
</evidence>
<dbReference type="Gene3D" id="3.40.630.30">
    <property type="match status" value="1"/>
</dbReference>
<dbReference type="SUPFAM" id="SSF55729">
    <property type="entry name" value="Acyl-CoA N-acyltransferases (Nat)"/>
    <property type="match status" value="1"/>
</dbReference>
<dbReference type="EMBL" id="CP040749">
    <property type="protein sequence ID" value="QCX38237.1"/>
    <property type="molecule type" value="Genomic_DNA"/>
</dbReference>
<proteinExistence type="predicted"/>
<accession>A0A5B7TTC4</accession>
<dbReference type="KEGG" id="fbe:FF125_07255"/>
<dbReference type="Proteomes" id="UP000306229">
    <property type="component" value="Chromosome"/>
</dbReference>
<dbReference type="Pfam" id="PF00583">
    <property type="entry name" value="Acetyltransf_1"/>
    <property type="match status" value="1"/>
</dbReference>
<dbReference type="PANTHER" id="PTHR43626:SF4">
    <property type="entry name" value="GCN5-RELATED N-ACETYLTRANSFERASE 2, CHLOROPLASTIC"/>
    <property type="match status" value="1"/>
</dbReference>
<dbReference type="CDD" id="cd04301">
    <property type="entry name" value="NAT_SF"/>
    <property type="match status" value="1"/>
</dbReference>
<sequence length="141" mass="15940">MKVSILKASEVNENLSKQVKALFGELNSEINQIDLATLFNPKNDIVFAYCMDGEKLAGMALMCNYTVISGYKGWVEDVVVDHNYRGKGLGRKLMNRLLEEGKKKGLSEILLFSNEKRQAAISLYKSLDFKQKHSGLYILKM</sequence>
<gene>
    <name evidence="4" type="ORF">FF125_07255</name>
</gene>
<dbReference type="PROSITE" id="PS51186">
    <property type="entry name" value="GNAT"/>
    <property type="match status" value="1"/>
</dbReference>
<reference evidence="4 5" key="1">
    <citation type="submission" date="2019-05" db="EMBL/GenBank/DDBJ databases">
        <title>Algicella ahnfeltiae gen. nov., sp. nov., a novel marine bacterium of the family Flavobacteriaceae isolated from a red alga.</title>
        <authorList>
            <person name="Nedashkovskaya O.I."/>
            <person name="Kukhlevskiy A.D."/>
            <person name="Kim S.-G."/>
            <person name="Zhukova N.V."/>
            <person name="Mikhailov V.V."/>
        </authorList>
    </citation>
    <scope>NUCLEOTIDE SEQUENCE [LARGE SCALE GENOMIC DNA]</scope>
    <source>
        <strain evidence="4 5">10Alg115</strain>
    </source>
</reference>
<dbReference type="RefSeq" id="WP_138949135.1">
    <property type="nucleotide sequence ID" value="NZ_CP040749.1"/>
</dbReference>
<dbReference type="AlphaFoldDB" id="A0A5B7TTC4"/>
<dbReference type="InterPro" id="IPR000182">
    <property type="entry name" value="GNAT_dom"/>
</dbReference>
<evidence type="ECO:0000313" key="5">
    <source>
        <dbReference type="Proteomes" id="UP000306229"/>
    </source>
</evidence>
<keyword evidence="1 4" id="KW-0808">Transferase</keyword>
<dbReference type="InterPro" id="IPR016181">
    <property type="entry name" value="Acyl_CoA_acyltransferase"/>
</dbReference>
<dbReference type="GO" id="GO:0005737">
    <property type="term" value="C:cytoplasm"/>
    <property type="evidence" value="ECO:0007669"/>
    <property type="project" value="TreeGrafter"/>
</dbReference>
<protein>
    <submittedName>
        <fullName evidence="4">GNAT family N-acetyltransferase</fullName>
    </submittedName>
</protein>
<evidence type="ECO:0000259" key="3">
    <source>
        <dbReference type="PROSITE" id="PS51186"/>
    </source>
</evidence>